<protein>
    <recommendedName>
        <fullName evidence="1">Endospore appendages core domain-containing protein</fullName>
    </recommendedName>
</protein>
<dbReference type="EMBL" id="VNJI01000019">
    <property type="protein sequence ID" value="TVY08864.1"/>
    <property type="molecule type" value="Genomic_DNA"/>
</dbReference>
<evidence type="ECO:0000313" key="2">
    <source>
        <dbReference type="EMBL" id="TVY08864.1"/>
    </source>
</evidence>
<dbReference type="RefSeq" id="WP_144848644.1">
    <property type="nucleotide sequence ID" value="NZ_VNJI01000019.1"/>
</dbReference>
<organism evidence="2 3">
    <name type="scientific">Paenibacillus cremeus</name>
    <dbReference type="NCBI Taxonomy" id="2163881"/>
    <lineage>
        <taxon>Bacteria</taxon>
        <taxon>Bacillati</taxon>
        <taxon>Bacillota</taxon>
        <taxon>Bacilli</taxon>
        <taxon>Bacillales</taxon>
        <taxon>Paenibacillaceae</taxon>
        <taxon>Paenibacillus</taxon>
    </lineage>
</organism>
<gene>
    <name evidence="2" type="ORF">FPZ49_16450</name>
</gene>
<reference evidence="2 3" key="1">
    <citation type="submission" date="2019-07" db="EMBL/GenBank/DDBJ databases">
        <authorList>
            <person name="Kim J."/>
        </authorList>
    </citation>
    <scope>NUCLEOTIDE SEQUENCE [LARGE SCALE GENOMIC DNA]</scope>
    <source>
        <strain evidence="2 3">JC52</strain>
    </source>
</reference>
<comment type="caution">
    <text evidence="2">The sequence shown here is derived from an EMBL/GenBank/DDBJ whole genome shotgun (WGS) entry which is preliminary data.</text>
</comment>
<sequence length="110" mass="11213">MCCNTSACCPPAQIFQEKICGNFLGAAVRAVFTAPAGDYFEGTFEIFNSASSTASAVGTVTPAVGAVTTFDAVPGFSNAAAVKNPISFVIDAPTGVSGTFCITLYKRVLA</sequence>
<dbReference type="AlphaFoldDB" id="A0A559K9R4"/>
<dbReference type="InterPro" id="IPR025055">
    <property type="entry name" value="Ena_core"/>
</dbReference>
<name>A0A559K9R4_9BACL</name>
<accession>A0A559K9R4</accession>
<dbReference type="Proteomes" id="UP000317036">
    <property type="component" value="Unassembled WGS sequence"/>
</dbReference>
<dbReference type="Pfam" id="PF13157">
    <property type="entry name" value="Enas"/>
    <property type="match status" value="1"/>
</dbReference>
<proteinExistence type="predicted"/>
<evidence type="ECO:0000313" key="3">
    <source>
        <dbReference type="Proteomes" id="UP000317036"/>
    </source>
</evidence>
<feature type="domain" description="Endospore appendages core" evidence="1">
    <location>
        <begin position="7"/>
        <end position="105"/>
    </location>
</feature>
<evidence type="ECO:0000259" key="1">
    <source>
        <dbReference type="Pfam" id="PF13157"/>
    </source>
</evidence>
<dbReference type="OrthoDB" id="2878653at2"/>
<keyword evidence="3" id="KW-1185">Reference proteome</keyword>